<evidence type="ECO:0000313" key="3">
    <source>
        <dbReference type="EMBL" id="MQM17154.1"/>
    </source>
</evidence>
<feature type="compositionally biased region" description="Basic residues" evidence="1">
    <location>
        <begin position="74"/>
        <end position="84"/>
    </location>
</feature>
<evidence type="ECO:0000259" key="2">
    <source>
        <dbReference type="Pfam" id="PF05678"/>
    </source>
</evidence>
<dbReference type="InterPro" id="IPR008889">
    <property type="entry name" value="VQ"/>
</dbReference>
<evidence type="ECO:0000256" key="1">
    <source>
        <dbReference type="SAM" id="MobiDB-lite"/>
    </source>
</evidence>
<dbReference type="EMBL" id="NMUH01007379">
    <property type="protein sequence ID" value="MQM17154.1"/>
    <property type="molecule type" value="Genomic_DNA"/>
</dbReference>
<proteinExistence type="predicted"/>
<feature type="region of interest" description="Disordered" evidence="1">
    <location>
        <begin position="110"/>
        <end position="157"/>
    </location>
</feature>
<accession>A0A843XCL1</accession>
<organism evidence="3 4">
    <name type="scientific">Colocasia esculenta</name>
    <name type="common">Wild taro</name>
    <name type="synonym">Arum esculentum</name>
    <dbReference type="NCBI Taxonomy" id="4460"/>
    <lineage>
        <taxon>Eukaryota</taxon>
        <taxon>Viridiplantae</taxon>
        <taxon>Streptophyta</taxon>
        <taxon>Embryophyta</taxon>
        <taxon>Tracheophyta</taxon>
        <taxon>Spermatophyta</taxon>
        <taxon>Magnoliopsida</taxon>
        <taxon>Liliopsida</taxon>
        <taxon>Araceae</taxon>
        <taxon>Aroideae</taxon>
        <taxon>Colocasieae</taxon>
        <taxon>Colocasia</taxon>
    </lineage>
</organism>
<feature type="domain" description="VQ" evidence="2">
    <location>
        <begin position="86"/>
        <end position="111"/>
    </location>
</feature>
<gene>
    <name evidence="3" type="ORF">Taro_050121</name>
</gene>
<feature type="compositionally biased region" description="Low complexity" evidence="1">
    <location>
        <begin position="41"/>
        <end position="56"/>
    </location>
</feature>
<dbReference type="PANTHER" id="PTHR33179">
    <property type="entry name" value="VQ MOTIF-CONTAINING PROTEIN"/>
    <property type="match status" value="1"/>
</dbReference>
<dbReference type="Pfam" id="PF05678">
    <property type="entry name" value="VQ"/>
    <property type="match status" value="1"/>
</dbReference>
<dbReference type="OrthoDB" id="787122at2759"/>
<dbReference type="PANTHER" id="PTHR33179:SF29">
    <property type="entry name" value="OS06G0666400 PROTEIN"/>
    <property type="match status" value="1"/>
</dbReference>
<comment type="caution">
    <text evidence="3">The sequence shown here is derived from an EMBL/GenBank/DDBJ whole genome shotgun (WGS) entry which is preliminary data.</text>
</comment>
<sequence>MAIRDSSSGQSDQWAQYYQRNTPGGSSGGPVFARDPPMTESTVVTTTATSAASSAAGGAGGGDRAQPVSEGRVGKARRRSRASRKAPTTVLNTDTTNFRAMVQQFTGVPTVPFQGRYPQMADVGAGGGAPAGEQHPPGSADDVEAGALHRQQHHKQL</sequence>
<keyword evidence="4" id="KW-1185">Reference proteome</keyword>
<feature type="compositionally biased region" description="Polar residues" evidence="1">
    <location>
        <begin position="1"/>
        <end position="24"/>
    </location>
</feature>
<protein>
    <recommendedName>
        <fullName evidence="2">VQ domain-containing protein</fullName>
    </recommendedName>
</protein>
<name>A0A843XCL1_COLES</name>
<reference evidence="3" key="1">
    <citation type="submission" date="2017-07" db="EMBL/GenBank/DDBJ databases">
        <title>Taro Niue Genome Assembly and Annotation.</title>
        <authorList>
            <person name="Atibalentja N."/>
            <person name="Keating K."/>
            <person name="Fields C.J."/>
        </authorList>
    </citation>
    <scope>NUCLEOTIDE SEQUENCE</scope>
    <source>
        <strain evidence="3">Niue_2</strain>
        <tissue evidence="3">Leaf</tissue>
    </source>
</reference>
<dbReference type="Proteomes" id="UP000652761">
    <property type="component" value="Unassembled WGS sequence"/>
</dbReference>
<dbReference type="AlphaFoldDB" id="A0A843XCL1"/>
<feature type="region of interest" description="Disordered" evidence="1">
    <location>
        <begin position="1"/>
        <end position="95"/>
    </location>
</feature>
<evidence type="ECO:0000313" key="4">
    <source>
        <dbReference type="Proteomes" id="UP000652761"/>
    </source>
</evidence>
<dbReference type="InterPro" id="IPR039609">
    <property type="entry name" value="VQ_15/22"/>
</dbReference>